<keyword evidence="4" id="KW-1185">Reference proteome</keyword>
<dbReference type="EMBL" id="AMBO01000238">
    <property type="protein sequence ID" value="EKD03971.1"/>
    <property type="molecule type" value="Genomic_DNA"/>
</dbReference>
<dbReference type="STRING" id="1220162.K1VTT4"/>
<dbReference type="PROSITE" id="PS51352">
    <property type="entry name" value="THIOREDOXIN_2"/>
    <property type="match status" value="1"/>
</dbReference>
<dbReference type="OMA" id="ADSACCA"/>
<dbReference type="GO" id="GO:0016791">
    <property type="term" value="F:phosphatase activity"/>
    <property type="evidence" value="ECO:0007669"/>
    <property type="project" value="TreeGrafter"/>
</dbReference>
<dbReference type="PANTHER" id="PTHR19288">
    <property type="entry name" value="4-NITROPHENYLPHOSPHATASE-RELATED"/>
    <property type="match status" value="1"/>
</dbReference>
<name>K1VTT4_TRIAC</name>
<protein>
    <recommendedName>
        <fullName evidence="2">Thioredoxin domain-containing protein</fullName>
    </recommendedName>
</protein>
<dbReference type="GO" id="GO:0005737">
    <property type="term" value="C:cytoplasm"/>
    <property type="evidence" value="ECO:0007669"/>
    <property type="project" value="TreeGrafter"/>
</dbReference>
<dbReference type="SUPFAM" id="SSF52833">
    <property type="entry name" value="Thioredoxin-like"/>
    <property type="match status" value="1"/>
</dbReference>
<sequence>MSLLRSSRVASGSLRTATRGFTSSAIRRDHFLNASDSEFKARCVDDKSDKPVLVDFYATWCQPCRVLTPLLKEVTEPGSGYDLMTINVDDHPDLAGQFKDQGAPDRPERHAARRQGADSACCAGRGPPPQSQDPLCVLESEPRLLKKLGAMGLSATQDELITSIGACRALCEKRGLRYVLFAPLPTDNSPYLLLSPEAAEEFANVPTSPPYDAVVIGLHPPSFAYEPLNTAFRVLTREPLRDAQPAQKKPVLIAPHTAAYLQAPAEGAFPAGLSLGIGAYVAALETAANTKAEVVGKPTRAFFELALEKLGLQKDVEKGEVAIVGDDVKNDLGAGARELGLQRVLVKTGKYRPGDEDGAQPDRVHETFADFVDALLQEHA</sequence>
<feature type="domain" description="Thioredoxin" evidence="2">
    <location>
        <begin position="3"/>
        <end position="169"/>
    </location>
</feature>
<evidence type="ECO:0000313" key="3">
    <source>
        <dbReference type="EMBL" id="EKD03971.1"/>
    </source>
</evidence>
<dbReference type="CDD" id="cd02947">
    <property type="entry name" value="TRX_family"/>
    <property type="match status" value="1"/>
</dbReference>
<dbReference type="PANTHER" id="PTHR19288:SF46">
    <property type="entry name" value="HALOACID DEHALOGENASE-LIKE HYDROLASE DOMAIN-CONTAINING PROTEIN 2"/>
    <property type="match status" value="1"/>
</dbReference>
<comment type="caution">
    <text evidence="3">The sequence shown here is derived from an EMBL/GenBank/DDBJ whole genome shotgun (WGS) entry which is preliminary data.</text>
</comment>
<dbReference type="OrthoDB" id="426235at2759"/>
<dbReference type="InterPro" id="IPR023214">
    <property type="entry name" value="HAD_sf"/>
</dbReference>
<evidence type="ECO:0000313" key="4">
    <source>
        <dbReference type="Proteomes" id="UP000006757"/>
    </source>
</evidence>
<dbReference type="Proteomes" id="UP000006757">
    <property type="component" value="Unassembled WGS sequence"/>
</dbReference>
<accession>K1VTT4</accession>
<dbReference type="InterPro" id="IPR013766">
    <property type="entry name" value="Thioredoxin_domain"/>
</dbReference>
<dbReference type="Gene3D" id="3.40.30.10">
    <property type="entry name" value="Glutaredoxin"/>
    <property type="match status" value="1"/>
</dbReference>
<dbReference type="eggNOG" id="KOG0910">
    <property type="taxonomic scope" value="Eukaryota"/>
</dbReference>
<dbReference type="SUPFAM" id="SSF56784">
    <property type="entry name" value="HAD-like"/>
    <property type="match status" value="1"/>
</dbReference>
<evidence type="ECO:0000256" key="1">
    <source>
        <dbReference type="SAM" id="MobiDB-lite"/>
    </source>
</evidence>
<dbReference type="HOGENOM" id="CLU_727995_0_0_1"/>
<dbReference type="InParanoid" id="K1VTT4"/>
<dbReference type="AlphaFoldDB" id="K1VTT4"/>
<reference evidence="3 4" key="1">
    <citation type="journal article" date="2012" name="Eukaryot. Cell">
        <title>Genome sequence of the Trichosporon asahii environmental strain CBS 8904.</title>
        <authorList>
            <person name="Yang R.Y."/>
            <person name="Li H.T."/>
            <person name="Zhu H."/>
            <person name="Zhou G.P."/>
            <person name="Wang M."/>
            <person name="Wang L."/>
        </authorList>
    </citation>
    <scope>NUCLEOTIDE SEQUENCE [LARGE SCALE GENOMIC DNA]</scope>
    <source>
        <strain evidence="3 4">CBS 8904</strain>
    </source>
</reference>
<dbReference type="Gene3D" id="3.40.50.1000">
    <property type="entry name" value="HAD superfamily/HAD-like"/>
    <property type="match status" value="2"/>
</dbReference>
<dbReference type="InterPro" id="IPR036249">
    <property type="entry name" value="Thioredoxin-like_sf"/>
</dbReference>
<gene>
    <name evidence="3" type="ORF">A1Q2_01741</name>
</gene>
<dbReference type="eggNOG" id="KOG3040">
    <property type="taxonomic scope" value="Eukaryota"/>
</dbReference>
<dbReference type="InterPro" id="IPR036412">
    <property type="entry name" value="HAD-like_sf"/>
</dbReference>
<dbReference type="Pfam" id="PF00085">
    <property type="entry name" value="Thioredoxin"/>
    <property type="match status" value="1"/>
</dbReference>
<proteinExistence type="predicted"/>
<dbReference type="Pfam" id="PF13242">
    <property type="entry name" value="Hydrolase_like"/>
    <property type="match status" value="1"/>
</dbReference>
<organism evidence="3 4">
    <name type="scientific">Trichosporon asahii var. asahii (strain CBS 8904)</name>
    <name type="common">Yeast</name>
    <dbReference type="NCBI Taxonomy" id="1220162"/>
    <lineage>
        <taxon>Eukaryota</taxon>
        <taxon>Fungi</taxon>
        <taxon>Dikarya</taxon>
        <taxon>Basidiomycota</taxon>
        <taxon>Agaricomycotina</taxon>
        <taxon>Tremellomycetes</taxon>
        <taxon>Trichosporonales</taxon>
        <taxon>Trichosporonaceae</taxon>
        <taxon>Trichosporon</taxon>
    </lineage>
</organism>
<evidence type="ECO:0000259" key="2">
    <source>
        <dbReference type="PROSITE" id="PS51352"/>
    </source>
</evidence>
<feature type="region of interest" description="Disordered" evidence="1">
    <location>
        <begin position="94"/>
        <end position="134"/>
    </location>
</feature>